<organism evidence="8 9">
    <name type="scientific">Globisporangium ultimum (strain ATCC 200006 / CBS 805.95 / DAOM BR144)</name>
    <name type="common">Pythium ultimum</name>
    <dbReference type="NCBI Taxonomy" id="431595"/>
    <lineage>
        <taxon>Eukaryota</taxon>
        <taxon>Sar</taxon>
        <taxon>Stramenopiles</taxon>
        <taxon>Oomycota</taxon>
        <taxon>Peronosporomycetes</taxon>
        <taxon>Pythiales</taxon>
        <taxon>Pythiaceae</taxon>
        <taxon>Globisporangium</taxon>
    </lineage>
</organism>
<reference evidence="9" key="2">
    <citation type="submission" date="2010-04" db="EMBL/GenBank/DDBJ databases">
        <authorList>
            <person name="Buell R."/>
            <person name="Hamilton J."/>
            <person name="Hostetler J."/>
        </authorList>
    </citation>
    <scope>NUCLEOTIDE SEQUENCE [LARGE SCALE GENOMIC DNA]</scope>
    <source>
        <strain evidence="9">DAOM:BR144</strain>
    </source>
</reference>
<dbReference type="VEuPathDB" id="FungiDB:PYU1_G004073"/>
<dbReference type="STRING" id="431595.K3WGJ2"/>
<reference evidence="9" key="1">
    <citation type="journal article" date="2010" name="Genome Biol.">
        <title>Genome sequence of the necrotrophic plant pathogen Pythium ultimum reveals original pathogenicity mechanisms and effector repertoire.</title>
        <authorList>
            <person name="Levesque C.A."/>
            <person name="Brouwer H."/>
            <person name="Cano L."/>
            <person name="Hamilton J.P."/>
            <person name="Holt C."/>
            <person name="Huitema E."/>
            <person name="Raffaele S."/>
            <person name="Robideau G.P."/>
            <person name="Thines M."/>
            <person name="Win J."/>
            <person name="Zerillo M.M."/>
            <person name="Beakes G.W."/>
            <person name="Boore J.L."/>
            <person name="Busam D."/>
            <person name="Dumas B."/>
            <person name="Ferriera S."/>
            <person name="Fuerstenberg S.I."/>
            <person name="Gachon C.M."/>
            <person name="Gaulin E."/>
            <person name="Govers F."/>
            <person name="Grenville-Briggs L."/>
            <person name="Horner N."/>
            <person name="Hostetler J."/>
            <person name="Jiang R.H."/>
            <person name="Johnson J."/>
            <person name="Krajaejun T."/>
            <person name="Lin H."/>
            <person name="Meijer H.J."/>
            <person name="Moore B."/>
            <person name="Morris P."/>
            <person name="Phuntmart V."/>
            <person name="Puiu D."/>
            <person name="Shetty J."/>
            <person name="Stajich J.E."/>
            <person name="Tripathy S."/>
            <person name="Wawra S."/>
            <person name="van West P."/>
            <person name="Whitty B.R."/>
            <person name="Coutinho P.M."/>
            <person name="Henrissat B."/>
            <person name="Martin F."/>
            <person name="Thomas P.D."/>
            <person name="Tyler B.M."/>
            <person name="De Vries R.P."/>
            <person name="Kamoun S."/>
            <person name="Yandell M."/>
            <person name="Tisserat N."/>
            <person name="Buell C.R."/>
        </authorList>
    </citation>
    <scope>NUCLEOTIDE SEQUENCE</scope>
    <source>
        <strain evidence="9">DAOM:BR144</strain>
    </source>
</reference>
<evidence type="ECO:0000256" key="5">
    <source>
        <dbReference type="ARBA" id="ARBA00023273"/>
    </source>
</evidence>
<dbReference type="GO" id="GO:0005881">
    <property type="term" value="C:cytoplasmic microtubule"/>
    <property type="evidence" value="ECO:0007669"/>
    <property type="project" value="TreeGrafter"/>
</dbReference>
<sequence>MSTDHYGIRRRDGNASDAIAAILNPSEGHREKLKKKGITPKDYERENKLRIKLIQQKNREQRLHEEAAKREAFKLTRFKGVRPRVYKHEQENDESNGGYPFLRRGNSEPSLHSERTTSEQQQQQQSSLPPAFHRPEKAPTRVPLKEPVPSLEELEERNRELVAKMSLKERTDFVNSNAWEVIKKSPPTPARDAGLKSVQYNRSFGRIPKYLLERKEQWAREEEERRRNAPDPDCPPGMMLLDEDERLRTLRVLRKSLDEARLQINHLPLRIETPNQIRRKNALEAKLQEIEDAIKVFDRTKVYVAIPLEENDDVRSKTSEHSHSRVLSGAAA</sequence>
<reference evidence="8" key="3">
    <citation type="submission" date="2015-02" db="UniProtKB">
        <authorList>
            <consortium name="EnsemblProtists"/>
        </authorList>
    </citation>
    <scope>IDENTIFICATION</scope>
    <source>
        <strain evidence="8">DAOM BR144</strain>
    </source>
</reference>
<evidence type="ECO:0000259" key="7">
    <source>
        <dbReference type="PROSITE" id="PS51665"/>
    </source>
</evidence>
<dbReference type="OMA" id="DHWRKEA"/>
<dbReference type="AlphaFoldDB" id="K3WGJ2"/>
<dbReference type="eggNOG" id="ENOG502QU1P">
    <property type="taxonomic scope" value="Eukaryota"/>
</dbReference>
<evidence type="ECO:0000256" key="3">
    <source>
        <dbReference type="ARBA" id="ARBA00022490"/>
    </source>
</evidence>
<evidence type="ECO:0000256" key="4">
    <source>
        <dbReference type="ARBA" id="ARBA00023212"/>
    </source>
</evidence>
<protein>
    <recommendedName>
        <fullName evidence="7">Enkurin domain-containing protein</fullName>
    </recommendedName>
</protein>
<feature type="domain" description="Enkurin" evidence="7">
    <location>
        <begin position="213"/>
        <end position="305"/>
    </location>
</feature>
<dbReference type="Proteomes" id="UP000019132">
    <property type="component" value="Unassembled WGS sequence"/>
</dbReference>
<evidence type="ECO:0000256" key="1">
    <source>
        <dbReference type="ARBA" id="ARBA00004138"/>
    </source>
</evidence>
<dbReference type="PANTHER" id="PTHR21490:SF2">
    <property type="entry name" value="ENKURIN DOMAIN-CONTAINING PROTEIN 1"/>
    <property type="match status" value="1"/>
</dbReference>
<evidence type="ECO:0000313" key="8">
    <source>
        <dbReference type="EnsemblProtists" id="PYU1_T004083"/>
    </source>
</evidence>
<evidence type="ECO:0000256" key="6">
    <source>
        <dbReference type="SAM" id="MobiDB-lite"/>
    </source>
</evidence>
<proteinExistence type="predicted"/>
<evidence type="ECO:0000256" key="2">
    <source>
        <dbReference type="ARBA" id="ARBA00004245"/>
    </source>
</evidence>
<feature type="region of interest" description="Disordered" evidence="6">
    <location>
        <begin position="84"/>
        <end position="148"/>
    </location>
</feature>
<dbReference type="GO" id="GO:0005929">
    <property type="term" value="C:cilium"/>
    <property type="evidence" value="ECO:0007669"/>
    <property type="project" value="UniProtKB-SubCell"/>
</dbReference>
<dbReference type="PANTHER" id="PTHR21490">
    <property type="entry name" value="ENKURIN-RELATED"/>
    <property type="match status" value="1"/>
</dbReference>
<dbReference type="PROSITE" id="PS51665">
    <property type="entry name" value="ENKURIN"/>
    <property type="match status" value="1"/>
</dbReference>
<dbReference type="InterPro" id="IPR027012">
    <property type="entry name" value="Enkurin_dom"/>
</dbReference>
<accession>K3WGJ2</accession>
<dbReference type="InParanoid" id="K3WGJ2"/>
<keyword evidence="5" id="KW-0966">Cell projection</keyword>
<name>K3WGJ2_GLOUD</name>
<comment type="subcellular location">
    <subcellularLocation>
        <location evidence="1">Cell projection</location>
        <location evidence="1">Cilium</location>
    </subcellularLocation>
    <subcellularLocation>
        <location evidence="2">Cytoplasm</location>
        <location evidence="2">Cytoskeleton</location>
    </subcellularLocation>
</comment>
<dbReference type="InterPro" id="IPR052102">
    <property type="entry name" value="Enkurin_domain-protein"/>
</dbReference>
<dbReference type="EMBL" id="GL376567">
    <property type="status" value="NOT_ANNOTATED_CDS"/>
    <property type="molecule type" value="Genomic_DNA"/>
</dbReference>
<keyword evidence="4" id="KW-0206">Cytoskeleton</keyword>
<keyword evidence="9" id="KW-1185">Reference proteome</keyword>
<dbReference type="HOGENOM" id="CLU_872847_0_0_1"/>
<feature type="region of interest" description="Disordered" evidence="6">
    <location>
        <begin position="313"/>
        <end position="332"/>
    </location>
</feature>
<keyword evidence="3" id="KW-0963">Cytoplasm</keyword>
<dbReference type="EnsemblProtists" id="PYU1_T004083">
    <property type="protein sequence ID" value="PYU1_T004083"/>
    <property type="gene ID" value="PYU1_G004073"/>
</dbReference>
<evidence type="ECO:0000313" key="9">
    <source>
        <dbReference type="Proteomes" id="UP000019132"/>
    </source>
</evidence>
<feature type="compositionally biased region" description="Basic and acidic residues" evidence="6">
    <location>
        <begin position="313"/>
        <end position="323"/>
    </location>
</feature>
<dbReference type="Pfam" id="PF13864">
    <property type="entry name" value="Enkurin"/>
    <property type="match status" value="1"/>
</dbReference>